<feature type="compositionally biased region" description="Polar residues" evidence="3">
    <location>
        <begin position="286"/>
        <end position="302"/>
    </location>
</feature>
<dbReference type="PANTHER" id="PTHR13968">
    <property type="entry name" value="HETEROGENEOUS NUCLEAR RIBONUCLEOPROTEIN"/>
    <property type="match status" value="1"/>
</dbReference>
<dbReference type="InterPro" id="IPR000504">
    <property type="entry name" value="RRM_dom"/>
</dbReference>
<evidence type="ECO:0000256" key="2">
    <source>
        <dbReference type="PROSITE-ProRule" id="PRU00176"/>
    </source>
</evidence>
<dbReference type="PROSITE" id="PS50102">
    <property type="entry name" value="RRM"/>
    <property type="match status" value="1"/>
</dbReference>
<dbReference type="InterPro" id="IPR012677">
    <property type="entry name" value="Nucleotide-bd_a/b_plait_sf"/>
</dbReference>
<feature type="compositionally biased region" description="Pro residues" evidence="3">
    <location>
        <begin position="327"/>
        <end position="354"/>
    </location>
</feature>
<dbReference type="InterPro" id="IPR051186">
    <property type="entry name" value="RRM_HNRPC/RALY_subfam"/>
</dbReference>
<dbReference type="PANTHER" id="PTHR13968:SF26">
    <property type="entry name" value="RRM DOMAIN-CONTAINING PROTEIN"/>
    <property type="match status" value="1"/>
</dbReference>
<feature type="compositionally biased region" description="Basic and acidic residues" evidence="3">
    <location>
        <begin position="21"/>
        <end position="31"/>
    </location>
</feature>
<feature type="domain" description="RRM" evidence="4">
    <location>
        <begin position="58"/>
        <end position="129"/>
    </location>
</feature>
<organism evidence="5">
    <name type="scientific">Lichtheimia ramosa</name>
    <dbReference type="NCBI Taxonomy" id="688394"/>
    <lineage>
        <taxon>Eukaryota</taxon>
        <taxon>Fungi</taxon>
        <taxon>Fungi incertae sedis</taxon>
        <taxon>Mucoromycota</taxon>
        <taxon>Mucoromycotina</taxon>
        <taxon>Mucoromycetes</taxon>
        <taxon>Mucorales</taxon>
        <taxon>Lichtheimiaceae</taxon>
        <taxon>Lichtheimia</taxon>
    </lineage>
</organism>
<dbReference type="AlphaFoldDB" id="A0A077X2C1"/>
<feature type="region of interest" description="Disordered" evidence="3">
    <location>
        <begin position="286"/>
        <end position="354"/>
    </location>
</feature>
<proteinExistence type="predicted"/>
<feature type="region of interest" description="Disordered" evidence="3">
    <location>
        <begin position="1"/>
        <end position="53"/>
    </location>
</feature>
<evidence type="ECO:0000256" key="1">
    <source>
        <dbReference type="ARBA" id="ARBA00022884"/>
    </source>
</evidence>
<sequence length="591" mass="66035">MSPFLFLGSSSPIQKSRKRDRSPDRHSDPPNKQRRYTNTQDTRRHPRATQHVDLEPETRLICRRLPSHRITESQLEDHFSRYGQVLEVVVKNAFSFVQFTNTDTCLAAVRGENGRRCHGNILHLEVCRTRPGGIDRRIQLRRRDNDNNERSVHVQRESKKNRRRHDTNHHTPEEDTTIVQILATTDADRSYVDHVLKSVQDLGIDTQSTYYEPDITSKELEVKRMIVKGVQAVIVIEPGYELKDIADLQVFERTDEAKDSNVRFDEYENVGLNDVLLIVHRSLSKPNGQHSTLQEPTSSHLYAQQHQPPLAPPPHQPFSLVSHQRHPLPPSYPSYQHPIPPPLHPAPPHPPMNALHPPPTASAGISPFQQYPLPPMAAPHGNGNGVIPPLQQPFNGNPIHNAPRPAHANNNNLDIGALNHTIHLLQQLIQQQQSTQNIQEQNATLASIQQTLSSLMLSQQQQLPSQQGNASPSNTLHQLASQLSALATHAAGSSSLPPSSNSMDYPYSGYPPPPASMLQHPHHGPILTATPSYPTQPSPSPTSPHHQHNPTDSSSMIPSVNELLGKIKDLSKQVMPPSSSSSSTRNPRRRK</sequence>
<dbReference type="SMART" id="SM00360">
    <property type="entry name" value="RRM"/>
    <property type="match status" value="1"/>
</dbReference>
<accession>A0A077X2C1</accession>
<dbReference type="EMBL" id="LK023385">
    <property type="protein sequence ID" value="CDS13720.1"/>
    <property type="molecule type" value="Genomic_DNA"/>
</dbReference>
<gene>
    <name evidence="5" type="ORF">LRAMOSA05894</name>
</gene>
<dbReference type="SUPFAM" id="SSF54928">
    <property type="entry name" value="RNA-binding domain, RBD"/>
    <property type="match status" value="1"/>
</dbReference>
<dbReference type="Pfam" id="PF00076">
    <property type="entry name" value="RRM_1"/>
    <property type="match status" value="1"/>
</dbReference>
<dbReference type="InterPro" id="IPR035979">
    <property type="entry name" value="RBD_domain_sf"/>
</dbReference>
<evidence type="ECO:0000256" key="3">
    <source>
        <dbReference type="SAM" id="MobiDB-lite"/>
    </source>
</evidence>
<feature type="compositionally biased region" description="Low complexity" evidence="3">
    <location>
        <begin position="490"/>
        <end position="508"/>
    </location>
</feature>
<dbReference type="GO" id="GO:0003723">
    <property type="term" value="F:RNA binding"/>
    <property type="evidence" value="ECO:0007669"/>
    <property type="project" value="UniProtKB-UniRule"/>
</dbReference>
<name>A0A077X2C1_9FUNG</name>
<feature type="compositionally biased region" description="Basic and acidic residues" evidence="3">
    <location>
        <begin position="142"/>
        <end position="158"/>
    </location>
</feature>
<evidence type="ECO:0000313" key="5">
    <source>
        <dbReference type="EMBL" id="CDS13720.1"/>
    </source>
</evidence>
<keyword evidence="1 2" id="KW-0694">RNA-binding</keyword>
<feature type="region of interest" description="Disordered" evidence="3">
    <location>
        <begin position="490"/>
        <end position="591"/>
    </location>
</feature>
<dbReference type="OrthoDB" id="10044938at2759"/>
<protein>
    <recommendedName>
        <fullName evidence="4">RRM domain-containing protein</fullName>
    </recommendedName>
</protein>
<feature type="region of interest" description="Disordered" evidence="3">
    <location>
        <begin position="142"/>
        <end position="174"/>
    </location>
</feature>
<reference evidence="5" key="1">
    <citation type="journal article" date="2014" name="Genome Announc.">
        <title>De novo whole-genome sequence and genome annotation of Lichtheimia ramosa.</title>
        <authorList>
            <person name="Linde J."/>
            <person name="Schwartze V."/>
            <person name="Binder U."/>
            <person name="Lass-Florl C."/>
            <person name="Voigt K."/>
            <person name="Horn F."/>
        </authorList>
    </citation>
    <scope>NUCLEOTIDE SEQUENCE</scope>
    <source>
        <strain evidence="5">JMRC FSU:6197</strain>
    </source>
</reference>
<dbReference type="Gene3D" id="3.30.70.330">
    <property type="match status" value="1"/>
</dbReference>
<evidence type="ECO:0000259" key="4">
    <source>
        <dbReference type="PROSITE" id="PS50102"/>
    </source>
</evidence>